<dbReference type="RefSeq" id="XP_040961163.1">
    <property type="nucleotide sequence ID" value="XM_041105229.1"/>
</dbReference>
<dbReference type="GeneID" id="107944758"/>
<gene>
    <name evidence="3" type="primary">LOC107944758</name>
</gene>
<evidence type="ECO:0000313" key="3">
    <source>
        <dbReference type="RefSeq" id="XP_040961163.1"/>
    </source>
</evidence>
<feature type="compositionally biased region" description="Low complexity" evidence="1">
    <location>
        <begin position="21"/>
        <end position="30"/>
    </location>
</feature>
<feature type="region of interest" description="Disordered" evidence="1">
    <location>
        <begin position="84"/>
        <end position="106"/>
    </location>
</feature>
<keyword evidence="2" id="KW-1185">Reference proteome</keyword>
<reference evidence="3" key="2">
    <citation type="submission" date="2025-08" db="UniProtKB">
        <authorList>
            <consortium name="RefSeq"/>
        </authorList>
    </citation>
    <scope>IDENTIFICATION</scope>
</reference>
<evidence type="ECO:0000313" key="2">
    <source>
        <dbReference type="Proteomes" id="UP000818029"/>
    </source>
</evidence>
<dbReference type="Proteomes" id="UP000818029">
    <property type="component" value="Chromosome D11"/>
</dbReference>
<name>A0ABM3B290_GOSHI</name>
<proteinExistence type="predicted"/>
<accession>A0ABM3B290</accession>
<feature type="region of interest" description="Disordered" evidence="1">
    <location>
        <begin position="1"/>
        <end position="32"/>
    </location>
</feature>
<organism evidence="2 3">
    <name type="scientific">Gossypium hirsutum</name>
    <name type="common">Upland cotton</name>
    <name type="synonym">Gossypium mexicanum</name>
    <dbReference type="NCBI Taxonomy" id="3635"/>
    <lineage>
        <taxon>Eukaryota</taxon>
        <taxon>Viridiplantae</taxon>
        <taxon>Streptophyta</taxon>
        <taxon>Embryophyta</taxon>
        <taxon>Tracheophyta</taxon>
        <taxon>Spermatophyta</taxon>
        <taxon>Magnoliopsida</taxon>
        <taxon>eudicotyledons</taxon>
        <taxon>Gunneridae</taxon>
        <taxon>Pentapetalae</taxon>
        <taxon>rosids</taxon>
        <taxon>malvids</taxon>
        <taxon>Malvales</taxon>
        <taxon>Malvaceae</taxon>
        <taxon>Malvoideae</taxon>
        <taxon>Gossypium</taxon>
    </lineage>
</organism>
<feature type="compositionally biased region" description="Polar residues" evidence="1">
    <location>
        <begin position="94"/>
        <end position="106"/>
    </location>
</feature>
<reference evidence="2" key="1">
    <citation type="journal article" date="2020" name="Nat. Genet.">
        <title>Genomic diversifications of five Gossypium allopolyploid species and their impact on cotton improvement.</title>
        <authorList>
            <person name="Chen Z.J."/>
            <person name="Sreedasyam A."/>
            <person name="Ando A."/>
            <person name="Song Q."/>
            <person name="De Santiago L.M."/>
            <person name="Hulse-Kemp A.M."/>
            <person name="Ding M."/>
            <person name="Ye W."/>
            <person name="Kirkbride R.C."/>
            <person name="Jenkins J."/>
            <person name="Plott C."/>
            <person name="Lovell J."/>
            <person name="Lin Y.M."/>
            <person name="Vaughn R."/>
            <person name="Liu B."/>
            <person name="Simpson S."/>
            <person name="Scheffler B.E."/>
            <person name="Wen L."/>
            <person name="Saski C.A."/>
            <person name="Grover C.E."/>
            <person name="Hu G."/>
            <person name="Conover J.L."/>
            <person name="Carlson J.W."/>
            <person name="Shu S."/>
            <person name="Boston L.B."/>
            <person name="Williams M."/>
            <person name="Peterson D.G."/>
            <person name="McGee K."/>
            <person name="Jones D.C."/>
            <person name="Wendel J.F."/>
            <person name="Stelly D.M."/>
            <person name="Grimwood J."/>
            <person name="Schmutz J."/>
        </authorList>
    </citation>
    <scope>NUCLEOTIDE SEQUENCE [LARGE SCALE GENOMIC DNA]</scope>
    <source>
        <strain evidence="2">cv. TM-1</strain>
    </source>
</reference>
<sequence>MSGGAGASDGPTLPYQPPPTASTAPASTVPPVVPPIRRHLAFDSTNPPFVHPDDYHRFSPSKSRGIVADQEVEAIIVRFPQLKRKSAADKNDESSQWTKQSRSYQHIQQSLPDTCIC</sequence>
<protein>
    <submittedName>
        <fullName evidence="3">Transcription factor E2FA</fullName>
    </submittedName>
</protein>
<evidence type="ECO:0000256" key="1">
    <source>
        <dbReference type="SAM" id="MobiDB-lite"/>
    </source>
</evidence>